<sequence length="99" mass="11430">MWFSSTSRMGVPPHFYLYVVLHRPPAHNRLVIAMINDRNIHWLRVKLSTNAPLPSLYPSWVRYVQDSAKGWRDRFVFRDIAPIATLLDATISVVDLGTP</sequence>
<evidence type="ECO:0000313" key="1">
    <source>
        <dbReference type="EMBL" id="KAK9093025.1"/>
    </source>
</evidence>
<reference evidence="1 2" key="1">
    <citation type="submission" date="2024-01" db="EMBL/GenBank/DDBJ databases">
        <title>Genome assemblies of Stephania.</title>
        <authorList>
            <person name="Yang L."/>
        </authorList>
    </citation>
    <scope>NUCLEOTIDE SEQUENCE [LARGE SCALE GENOMIC DNA]</scope>
    <source>
        <strain evidence="1">YNDBR</strain>
        <tissue evidence="1">Leaf</tissue>
    </source>
</reference>
<proteinExistence type="predicted"/>
<name>A0AAP0EGG4_9MAGN</name>
<organism evidence="1 2">
    <name type="scientific">Stephania yunnanensis</name>
    <dbReference type="NCBI Taxonomy" id="152371"/>
    <lineage>
        <taxon>Eukaryota</taxon>
        <taxon>Viridiplantae</taxon>
        <taxon>Streptophyta</taxon>
        <taxon>Embryophyta</taxon>
        <taxon>Tracheophyta</taxon>
        <taxon>Spermatophyta</taxon>
        <taxon>Magnoliopsida</taxon>
        <taxon>Ranunculales</taxon>
        <taxon>Menispermaceae</taxon>
        <taxon>Menispermoideae</taxon>
        <taxon>Cissampelideae</taxon>
        <taxon>Stephania</taxon>
    </lineage>
</organism>
<accession>A0AAP0EGG4</accession>
<dbReference type="Proteomes" id="UP001420932">
    <property type="component" value="Unassembled WGS sequence"/>
</dbReference>
<comment type="caution">
    <text evidence="1">The sequence shown here is derived from an EMBL/GenBank/DDBJ whole genome shotgun (WGS) entry which is preliminary data.</text>
</comment>
<dbReference type="AlphaFoldDB" id="A0AAP0EGG4"/>
<dbReference type="EMBL" id="JBBNAF010000012">
    <property type="protein sequence ID" value="KAK9093025.1"/>
    <property type="molecule type" value="Genomic_DNA"/>
</dbReference>
<protein>
    <submittedName>
        <fullName evidence="1">Uncharacterized protein</fullName>
    </submittedName>
</protein>
<evidence type="ECO:0000313" key="2">
    <source>
        <dbReference type="Proteomes" id="UP001420932"/>
    </source>
</evidence>
<gene>
    <name evidence="1" type="ORF">Syun_027936</name>
</gene>
<keyword evidence="2" id="KW-1185">Reference proteome</keyword>